<dbReference type="PANTHER" id="PTHR30336:SF4">
    <property type="entry name" value="ENVELOPE BIOGENESIS FACTOR ELYC"/>
    <property type="match status" value="1"/>
</dbReference>
<sequence>MNRTLPVILFGAALREDGTAGPVLLRRIAAAVRFGQCSSVPPLWIPTGGVPQGGRTEAEVMTGLLRDAGISVAAILPEPTASDTCDSVIVCTRILRARGYSGPVGIVTSDFHMMRCVAMMRAAGWTVVKIPAPSGVGLAVGRRAWQWLREVPATVWDVFLVILWRLKQAR</sequence>
<organism evidence="2 3">
    <name type="scientific">Acetobacter oeni</name>
    <dbReference type="NCBI Taxonomy" id="304077"/>
    <lineage>
        <taxon>Bacteria</taxon>
        <taxon>Pseudomonadati</taxon>
        <taxon>Pseudomonadota</taxon>
        <taxon>Alphaproteobacteria</taxon>
        <taxon>Acetobacterales</taxon>
        <taxon>Acetobacteraceae</taxon>
        <taxon>Acetobacter</taxon>
    </lineage>
</organism>
<dbReference type="GO" id="GO:0000270">
    <property type="term" value="P:peptidoglycan metabolic process"/>
    <property type="evidence" value="ECO:0007669"/>
    <property type="project" value="TreeGrafter"/>
</dbReference>
<evidence type="ECO:0000259" key="1">
    <source>
        <dbReference type="Pfam" id="PF02698"/>
    </source>
</evidence>
<dbReference type="PANTHER" id="PTHR30336">
    <property type="entry name" value="INNER MEMBRANE PROTEIN, PROBABLE PERMEASE"/>
    <property type="match status" value="1"/>
</dbReference>
<dbReference type="OrthoDB" id="7269512at2"/>
<dbReference type="InterPro" id="IPR051599">
    <property type="entry name" value="Cell_Envelope_Assoc"/>
</dbReference>
<dbReference type="GO" id="GO:0005886">
    <property type="term" value="C:plasma membrane"/>
    <property type="evidence" value="ECO:0007669"/>
    <property type="project" value="TreeGrafter"/>
</dbReference>
<dbReference type="InterPro" id="IPR014729">
    <property type="entry name" value="Rossmann-like_a/b/a_fold"/>
</dbReference>
<gene>
    <name evidence="2" type="ORF">AOE01nite_17780</name>
</gene>
<dbReference type="InterPro" id="IPR003848">
    <property type="entry name" value="DUF218"/>
</dbReference>
<evidence type="ECO:0000313" key="2">
    <source>
        <dbReference type="EMBL" id="GEN63554.1"/>
    </source>
</evidence>
<dbReference type="CDD" id="cd06259">
    <property type="entry name" value="YdcF-like"/>
    <property type="match status" value="1"/>
</dbReference>
<dbReference type="Proteomes" id="UP000321746">
    <property type="component" value="Unassembled WGS sequence"/>
</dbReference>
<dbReference type="AlphaFoldDB" id="A0A511XKV4"/>
<dbReference type="Gene3D" id="3.40.50.620">
    <property type="entry name" value="HUPs"/>
    <property type="match status" value="1"/>
</dbReference>
<dbReference type="RefSeq" id="WP_146888250.1">
    <property type="nucleotide sequence ID" value="NZ_BJYG01000021.1"/>
</dbReference>
<reference evidence="2 3" key="1">
    <citation type="submission" date="2019-07" db="EMBL/GenBank/DDBJ databases">
        <title>Whole genome shotgun sequence of Acetobacter oeni NBRC 105207.</title>
        <authorList>
            <person name="Hosoyama A."/>
            <person name="Uohara A."/>
            <person name="Ohji S."/>
            <person name="Ichikawa N."/>
        </authorList>
    </citation>
    <scope>NUCLEOTIDE SEQUENCE [LARGE SCALE GENOMIC DNA]</scope>
    <source>
        <strain evidence="2 3">NBRC 105207</strain>
    </source>
</reference>
<proteinExistence type="predicted"/>
<feature type="domain" description="DUF218" evidence="1">
    <location>
        <begin position="8"/>
        <end position="150"/>
    </location>
</feature>
<name>A0A511XKV4_9PROT</name>
<accession>A0A511XKV4</accession>
<protein>
    <recommendedName>
        <fullName evidence="1">DUF218 domain-containing protein</fullName>
    </recommendedName>
</protein>
<dbReference type="EMBL" id="BJYG01000021">
    <property type="protein sequence ID" value="GEN63554.1"/>
    <property type="molecule type" value="Genomic_DNA"/>
</dbReference>
<dbReference type="GO" id="GO:0043164">
    <property type="term" value="P:Gram-negative-bacterium-type cell wall biogenesis"/>
    <property type="evidence" value="ECO:0007669"/>
    <property type="project" value="TreeGrafter"/>
</dbReference>
<keyword evidence="3" id="KW-1185">Reference proteome</keyword>
<dbReference type="Pfam" id="PF02698">
    <property type="entry name" value="DUF218"/>
    <property type="match status" value="1"/>
</dbReference>
<evidence type="ECO:0000313" key="3">
    <source>
        <dbReference type="Proteomes" id="UP000321746"/>
    </source>
</evidence>
<comment type="caution">
    <text evidence="2">The sequence shown here is derived from an EMBL/GenBank/DDBJ whole genome shotgun (WGS) entry which is preliminary data.</text>
</comment>